<gene>
    <name evidence="2" type="ORF">HHI36_014408</name>
</gene>
<evidence type="ECO:0000313" key="3">
    <source>
        <dbReference type="Proteomes" id="UP001516400"/>
    </source>
</evidence>
<sequence>DAWAVQGKIRNFYIRCHVVHIWKSDFQCIAAYYGFEIRALKNKVICRTMSKRQRGLTESELQKPDDDLTNKDSDD</sequence>
<evidence type="ECO:0000313" key="2">
    <source>
        <dbReference type="EMBL" id="KAL3272951.1"/>
    </source>
</evidence>
<organism evidence="2 3">
    <name type="scientific">Cryptolaemus montrouzieri</name>
    <dbReference type="NCBI Taxonomy" id="559131"/>
    <lineage>
        <taxon>Eukaryota</taxon>
        <taxon>Metazoa</taxon>
        <taxon>Ecdysozoa</taxon>
        <taxon>Arthropoda</taxon>
        <taxon>Hexapoda</taxon>
        <taxon>Insecta</taxon>
        <taxon>Pterygota</taxon>
        <taxon>Neoptera</taxon>
        <taxon>Endopterygota</taxon>
        <taxon>Coleoptera</taxon>
        <taxon>Polyphaga</taxon>
        <taxon>Cucujiformia</taxon>
        <taxon>Coccinelloidea</taxon>
        <taxon>Coccinellidae</taxon>
        <taxon>Scymninae</taxon>
        <taxon>Scymnini</taxon>
        <taxon>Cryptolaemus</taxon>
    </lineage>
</organism>
<accession>A0ABD2N3N2</accession>
<feature type="non-terminal residue" evidence="2">
    <location>
        <position position="1"/>
    </location>
</feature>
<name>A0ABD2N3N2_9CUCU</name>
<keyword evidence="3" id="KW-1185">Reference proteome</keyword>
<proteinExistence type="predicted"/>
<protein>
    <submittedName>
        <fullName evidence="2">Uncharacterized protein</fullName>
    </submittedName>
</protein>
<evidence type="ECO:0000256" key="1">
    <source>
        <dbReference type="SAM" id="MobiDB-lite"/>
    </source>
</evidence>
<dbReference type="AlphaFoldDB" id="A0ABD2N3N2"/>
<comment type="caution">
    <text evidence="2">The sequence shown here is derived from an EMBL/GenBank/DDBJ whole genome shotgun (WGS) entry which is preliminary data.</text>
</comment>
<feature type="compositionally biased region" description="Basic and acidic residues" evidence="1">
    <location>
        <begin position="55"/>
        <end position="75"/>
    </location>
</feature>
<dbReference type="EMBL" id="JABFTP020000062">
    <property type="protein sequence ID" value="KAL3272951.1"/>
    <property type="molecule type" value="Genomic_DNA"/>
</dbReference>
<reference evidence="2 3" key="1">
    <citation type="journal article" date="2021" name="BMC Biol.">
        <title>Horizontally acquired antibacterial genes associated with adaptive radiation of ladybird beetles.</title>
        <authorList>
            <person name="Li H.S."/>
            <person name="Tang X.F."/>
            <person name="Huang Y.H."/>
            <person name="Xu Z.Y."/>
            <person name="Chen M.L."/>
            <person name="Du X.Y."/>
            <person name="Qiu B.Y."/>
            <person name="Chen P.T."/>
            <person name="Zhang W."/>
            <person name="Slipinski A."/>
            <person name="Escalona H.E."/>
            <person name="Waterhouse R.M."/>
            <person name="Zwick A."/>
            <person name="Pang H."/>
        </authorList>
    </citation>
    <scope>NUCLEOTIDE SEQUENCE [LARGE SCALE GENOMIC DNA]</scope>
    <source>
        <strain evidence="2">SYSU2018</strain>
    </source>
</reference>
<feature type="region of interest" description="Disordered" evidence="1">
    <location>
        <begin position="52"/>
        <end position="75"/>
    </location>
</feature>
<dbReference type="Proteomes" id="UP001516400">
    <property type="component" value="Unassembled WGS sequence"/>
</dbReference>